<dbReference type="InterPro" id="IPR038071">
    <property type="entry name" value="UROD/MetE-like_sf"/>
</dbReference>
<dbReference type="GO" id="GO:0006779">
    <property type="term" value="P:porphyrin-containing compound biosynthetic process"/>
    <property type="evidence" value="ECO:0007669"/>
    <property type="project" value="InterPro"/>
</dbReference>
<proteinExistence type="predicted"/>
<dbReference type="EMBL" id="SLXT01000001">
    <property type="protein sequence ID" value="TCP68958.1"/>
    <property type="molecule type" value="Genomic_DNA"/>
</dbReference>
<feature type="domain" description="Uroporphyrinogen decarboxylase (URO-D)" evidence="1">
    <location>
        <begin position="9"/>
        <end position="350"/>
    </location>
</feature>
<dbReference type="GO" id="GO:0004853">
    <property type="term" value="F:uroporphyrinogen decarboxylase activity"/>
    <property type="evidence" value="ECO:0007669"/>
    <property type="project" value="InterPro"/>
</dbReference>
<dbReference type="PANTHER" id="PTHR47099:SF1">
    <property type="entry name" value="METHYLCOBAMIDE:COM METHYLTRANSFERASE MTBA"/>
    <property type="match status" value="1"/>
</dbReference>
<dbReference type="InterPro" id="IPR000257">
    <property type="entry name" value="Uroporphyrinogen_deCOase"/>
</dbReference>
<dbReference type="Gene3D" id="3.20.20.210">
    <property type="match status" value="1"/>
</dbReference>
<dbReference type="PANTHER" id="PTHR47099">
    <property type="entry name" value="METHYLCOBAMIDE:COM METHYLTRANSFERASE MTBA"/>
    <property type="match status" value="1"/>
</dbReference>
<evidence type="ECO:0000313" key="2">
    <source>
        <dbReference type="EMBL" id="TCP68958.1"/>
    </source>
</evidence>
<keyword evidence="3" id="KW-1185">Reference proteome</keyword>
<gene>
    <name evidence="2" type="ORF">EDD73_101124</name>
</gene>
<reference evidence="2 3" key="1">
    <citation type="submission" date="2019-03" db="EMBL/GenBank/DDBJ databases">
        <title>Genomic Encyclopedia of Type Strains, Phase IV (KMG-IV): sequencing the most valuable type-strain genomes for metagenomic binning, comparative biology and taxonomic classification.</title>
        <authorList>
            <person name="Goeker M."/>
        </authorList>
    </citation>
    <scope>NUCLEOTIDE SEQUENCE [LARGE SCALE GENOMIC DNA]</scope>
    <source>
        <strain evidence="2 3">DSM 11170</strain>
    </source>
</reference>
<dbReference type="Pfam" id="PF01208">
    <property type="entry name" value="URO-D"/>
    <property type="match status" value="1"/>
</dbReference>
<dbReference type="CDD" id="cd03465">
    <property type="entry name" value="URO-D_like"/>
    <property type="match status" value="1"/>
</dbReference>
<comment type="caution">
    <text evidence="2">The sequence shown here is derived from an EMBL/GenBank/DDBJ whole genome shotgun (WGS) entry which is preliminary data.</text>
</comment>
<sequence length="354" mass="39287">MVRRDELTSLERIATALQYKKPDRVPVAPLVCGASHRVLGTSYDKWSMDADLATRSLLAAHEIIGFDSFLTLVDLSVEAYDFGQEVVFPKNSTAYTETSNPLIKTVEDYYKLTPINPRETTRMSMVIDMCAGLSKARGKDTAVIGFVYGPLGVLSQLRGHERMFVDCIRHPEAILHAVEVLTEVLIEYAKAQIEAGAHAICIDTLYASGSIMSKRMWEKFEGPFAKRIADAIRAAGVTVLLHNCGNKIYFDVQEKWCNPTAISHAYPSDDCADWDEHARKWGKKIVTIGYSVPSDTGIMMSPEEIMEDCRKQIETFKDCDGGFILATGCEFPPNGNLLSAIAMVNASKTYGRYS</sequence>
<evidence type="ECO:0000259" key="1">
    <source>
        <dbReference type="Pfam" id="PF01208"/>
    </source>
</evidence>
<organism evidence="2 3">
    <name type="scientific">Heliophilum fasciatum</name>
    <dbReference type="NCBI Taxonomy" id="35700"/>
    <lineage>
        <taxon>Bacteria</taxon>
        <taxon>Bacillati</taxon>
        <taxon>Bacillota</taxon>
        <taxon>Clostridia</taxon>
        <taxon>Eubacteriales</taxon>
        <taxon>Heliobacteriaceae</taxon>
        <taxon>Heliophilum</taxon>
    </lineage>
</organism>
<evidence type="ECO:0000313" key="3">
    <source>
        <dbReference type="Proteomes" id="UP000294813"/>
    </source>
</evidence>
<protein>
    <submittedName>
        <fullName evidence="2">Uroporphyrinogen decarboxylase</fullName>
    </submittedName>
</protein>
<dbReference type="InterPro" id="IPR052024">
    <property type="entry name" value="Methanogen_methyltrans"/>
</dbReference>
<dbReference type="RefSeq" id="WP_243116736.1">
    <property type="nucleotide sequence ID" value="NZ_JAOQNU010000001.1"/>
</dbReference>
<dbReference type="AlphaFoldDB" id="A0A4R2RZD7"/>
<dbReference type="Proteomes" id="UP000294813">
    <property type="component" value="Unassembled WGS sequence"/>
</dbReference>
<accession>A0A4R2RZD7</accession>
<dbReference type="SUPFAM" id="SSF51726">
    <property type="entry name" value="UROD/MetE-like"/>
    <property type="match status" value="1"/>
</dbReference>
<name>A0A4R2RZD7_9FIRM</name>